<proteinExistence type="predicted"/>
<dbReference type="EMBL" id="GGEC01042655">
    <property type="protein sequence ID" value="MBX23139.1"/>
    <property type="molecule type" value="Transcribed_RNA"/>
</dbReference>
<organism evidence="1">
    <name type="scientific">Rhizophora mucronata</name>
    <name type="common">Asiatic mangrove</name>
    <dbReference type="NCBI Taxonomy" id="61149"/>
    <lineage>
        <taxon>Eukaryota</taxon>
        <taxon>Viridiplantae</taxon>
        <taxon>Streptophyta</taxon>
        <taxon>Embryophyta</taxon>
        <taxon>Tracheophyta</taxon>
        <taxon>Spermatophyta</taxon>
        <taxon>Magnoliopsida</taxon>
        <taxon>eudicotyledons</taxon>
        <taxon>Gunneridae</taxon>
        <taxon>Pentapetalae</taxon>
        <taxon>rosids</taxon>
        <taxon>fabids</taxon>
        <taxon>Malpighiales</taxon>
        <taxon>Rhizophoraceae</taxon>
        <taxon>Rhizophora</taxon>
    </lineage>
</organism>
<name>A0A2P2LYW4_RHIMU</name>
<dbReference type="AlphaFoldDB" id="A0A2P2LYW4"/>
<protein>
    <submittedName>
        <fullName evidence="1">Uncharacterized protein</fullName>
    </submittedName>
</protein>
<reference evidence="1" key="1">
    <citation type="submission" date="2018-02" db="EMBL/GenBank/DDBJ databases">
        <title>Rhizophora mucronata_Transcriptome.</title>
        <authorList>
            <person name="Meera S.P."/>
            <person name="Sreeshan A."/>
            <person name="Augustine A."/>
        </authorList>
    </citation>
    <scope>NUCLEOTIDE SEQUENCE</scope>
    <source>
        <tissue evidence="1">Leaf</tissue>
    </source>
</reference>
<sequence>MGNVREYYILRFGKQDIRKTGESKEKVVADKMSMLSKFRTFPVTGVHKFRHDFRSTVK</sequence>
<evidence type="ECO:0000313" key="1">
    <source>
        <dbReference type="EMBL" id="MBX23139.1"/>
    </source>
</evidence>
<accession>A0A2P2LYW4</accession>